<dbReference type="Proteomes" id="UP000444721">
    <property type="component" value="Unassembled WGS sequence"/>
</dbReference>
<dbReference type="GeneID" id="68111438"/>
<comment type="caution">
    <text evidence="1">The sequence shown here is derived from an EMBL/GenBank/DDBJ whole genome shotgun (WGS) entry which is preliminary data.</text>
</comment>
<dbReference type="AlphaFoldDB" id="A0A6A5BUC1"/>
<keyword evidence="2" id="KW-1185">Reference proteome</keyword>
<protein>
    <submittedName>
        <fullName evidence="1">Uncharacterized protein</fullName>
    </submittedName>
</protein>
<evidence type="ECO:0000313" key="2">
    <source>
        <dbReference type="Proteomes" id="UP000444721"/>
    </source>
</evidence>
<gene>
    <name evidence="1" type="ORF">FDP41_004220</name>
</gene>
<dbReference type="EMBL" id="VFQX01000036">
    <property type="protein sequence ID" value="KAF0976925.1"/>
    <property type="molecule type" value="Genomic_DNA"/>
</dbReference>
<dbReference type="VEuPathDB" id="AmoebaDB:FDP41_004220"/>
<accession>A0A6A5BUC1</accession>
<evidence type="ECO:0000313" key="1">
    <source>
        <dbReference type="EMBL" id="KAF0976925.1"/>
    </source>
</evidence>
<dbReference type="VEuPathDB" id="AmoebaDB:NfTy_068290"/>
<name>A0A6A5BUC1_NAEFO</name>
<dbReference type="RefSeq" id="XP_044561638.1">
    <property type="nucleotide sequence ID" value="XM_044707612.1"/>
</dbReference>
<proteinExistence type="predicted"/>
<reference evidence="1 2" key="1">
    <citation type="journal article" date="2019" name="Sci. Rep.">
        <title>Nanopore sequencing improves the draft genome of the human pathogenic amoeba Naegleria fowleri.</title>
        <authorList>
            <person name="Liechti N."/>
            <person name="Schurch N."/>
            <person name="Bruggmann R."/>
            <person name="Wittwer M."/>
        </authorList>
    </citation>
    <scope>NUCLEOTIDE SEQUENCE [LARGE SCALE GENOMIC DNA]</scope>
    <source>
        <strain evidence="1 2">ATCC 30894</strain>
    </source>
</reference>
<organism evidence="1 2">
    <name type="scientific">Naegleria fowleri</name>
    <name type="common">Brain eating amoeba</name>
    <dbReference type="NCBI Taxonomy" id="5763"/>
    <lineage>
        <taxon>Eukaryota</taxon>
        <taxon>Discoba</taxon>
        <taxon>Heterolobosea</taxon>
        <taxon>Tetramitia</taxon>
        <taxon>Eutetramitia</taxon>
        <taxon>Vahlkampfiidae</taxon>
        <taxon>Naegleria</taxon>
    </lineage>
</organism>
<sequence length="363" mass="43489">MMLFETKKSDWKQLFIIDPKYESFVREFIEPLLEIYLNDPSQEYDLSNTLSRMMQPSCNKYEHKVHPIVNNKLANRLFKDLHFNEYTIEESDRIVQQNTKPATLSDENNNPNSFTSMVEMDSTHWKSRRLLVEDTEQDETTLYSLRIKESLSQYSRSFQRYEKVFLSDKKAATEHHIKNDAIRDMRNRLSQFRSSLTSGLKENREKLYSFITHLFETWVSNVRIQYLDDNQFKVEKSENRTQLMKLVVDALLVHLEMIIRELSNNPNDENLKILSILHARAFYSLIEKARRGMQKLEAIYSYLRHRVVLNKFFLIILQCGFLYPLVRAVFKKEESMIKEELRLKFHSINITDLRKDMINFRKI</sequence>